<dbReference type="AlphaFoldDB" id="A0A1D9FYX2"/>
<dbReference type="Proteomes" id="UP000176944">
    <property type="component" value="Chromosome"/>
</dbReference>
<organism evidence="1 2">
    <name type="scientific">Moorena producens (strain JHB)</name>
    <dbReference type="NCBI Taxonomy" id="1454205"/>
    <lineage>
        <taxon>Bacteria</taxon>
        <taxon>Bacillati</taxon>
        <taxon>Cyanobacteriota</taxon>
        <taxon>Cyanophyceae</taxon>
        <taxon>Coleofasciculales</taxon>
        <taxon>Coleofasciculaceae</taxon>
        <taxon>Moorena</taxon>
    </lineage>
</organism>
<dbReference type="EMBL" id="CP017708">
    <property type="protein sequence ID" value="AOY80578.1"/>
    <property type="molecule type" value="Genomic_DNA"/>
</dbReference>
<protein>
    <submittedName>
        <fullName evidence="1">Uncharacterized protein</fullName>
    </submittedName>
</protein>
<sequence>MERLEQLGQQREPREENLYPYPIKEREQILIRLYSYYQLGMTPQRFYQKWDVTHEDIALICSCSVHTVNGWFNTSRRCYPPTAGHLRHLAIMDFLLEDFETIPKDLLERCSAVLGVSPTRYCIKTAIVFEGGENGELRIKRISPKFFDSDILPTLP</sequence>
<evidence type="ECO:0000313" key="2">
    <source>
        <dbReference type="Proteomes" id="UP000176944"/>
    </source>
</evidence>
<reference evidence="2" key="1">
    <citation type="submission" date="2016-10" db="EMBL/GenBank/DDBJ databases">
        <title>Comparative genomics uncovers the prolific and rare metabolic potential of the cyanobacterial genus Moorea.</title>
        <authorList>
            <person name="Leao T."/>
            <person name="Castelao G."/>
            <person name="Korobeynikov A."/>
            <person name="Monroe E.A."/>
            <person name="Podell S."/>
            <person name="Glukhov E."/>
            <person name="Allen E."/>
            <person name="Gerwick W.H."/>
            <person name="Gerwick L."/>
        </authorList>
    </citation>
    <scope>NUCLEOTIDE SEQUENCE [LARGE SCALE GENOMIC DNA]</scope>
    <source>
        <strain evidence="2">JHB</strain>
    </source>
</reference>
<gene>
    <name evidence="1" type="ORF">BJP36_12260</name>
</gene>
<accession>A0A1D9FYX2</accession>
<name>A0A1D9FYX2_MOOP1</name>
<evidence type="ECO:0000313" key="1">
    <source>
        <dbReference type="EMBL" id="AOY80578.1"/>
    </source>
</evidence>
<proteinExistence type="predicted"/>